<evidence type="ECO:0000256" key="1">
    <source>
        <dbReference type="SAM" id="MobiDB-lite"/>
    </source>
</evidence>
<dbReference type="Pfam" id="PF03067">
    <property type="entry name" value="LPMO_10"/>
    <property type="match status" value="1"/>
</dbReference>
<organism evidence="4 5">
    <name type="scientific">Dreissena polymorpha</name>
    <name type="common">Zebra mussel</name>
    <name type="synonym">Mytilus polymorpha</name>
    <dbReference type="NCBI Taxonomy" id="45954"/>
    <lineage>
        <taxon>Eukaryota</taxon>
        <taxon>Metazoa</taxon>
        <taxon>Spiralia</taxon>
        <taxon>Lophotrochozoa</taxon>
        <taxon>Mollusca</taxon>
        <taxon>Bivalvia</taxon>
        <taxon>Autobranchia</taxon>
        <taxon>Heteroconchia</taxon>
        <taxon>Euheterodonta</taxon>
        <taxon>Imparidentia</taxon>
        <taxon>Neoheterodontei</taxon>
        <taxon>Myida</taxon>
        <taxon>Dreissenoidea</taxon>
        <taxon>Dreissenidae</taxon>
        <taxon>Dreissena</taxon>
    </lineage>
</organism>
<feature type="region of interest" description="Disordered" evidence="1">
    <location>
        <begin position="221"/>
        <end position="258"/>
    </location>
</feature>
<feature type="signal peptide" evidence="2">
    <location>
        <begin position="1"/>
        <end position="20"/>
    </location>
</feature>
<dbReference type="InterPro" id="IPR004302">
    <property type="entry name" value="Cellulose/chitin-bd_N"/>
</dbReference>
<evidence type="ECO:0000256" key="2">
    <source>
        <dbReference type="SAM" id="SignalP"/>
    </source>
</evidence>
<feature type="non-terminal residue" evidence="4">
    <location>
        <position position="1"/>
    </location>
</feature>
<keyword evidence="2" id="KW-0732">Signal</keyword>
<feature type="region of interest" description="Disordered" evidence="1">
    <location>
        <begin position="301"/>
        <end position="355"/>
    </location>
</feature>
<dbReference type="AlphaFoldDB" id="A0A9D4RXQ5"/>
<dbReference type="EMBL" id="JAIWYP010000001">
    <property type="protein sequence ID" value="KAH3882763.1"/>
    <property type="molecule type" value="Genomic_DNA"/>
</dbReference>
<dbReference type="Proteomes" id="UP000828390">
    <property type="component" value="Unassembled WGS sequence"/>
</dbReference>
<accession>A0A9D4RXQ5</accession>
<evidence type="ECO:0000313" key="4">
    <source>
        <dbReference type="EMBL" id="KAH3882763.1"/>
    </source>
</evidence>
<gene>
    <name evidence="4" type="ORF">DPMN_006708</name>
</gene>
<feature type="domain" description="Chitin-binding type-4" evidence="3">
    <location>
        <begin position="21"/>
        <end position="207"/>
    </location>
</feature>
<dbReference type="PANTHER" id="PTHR21113">
    <property type="entry name" value="AGAP001705-PA"/>
    <property type="match status" value="1"/>
</dbReference>
<feature type="compositionally biased region" description="Low complexity" evidence="1">
    <location>
        <begin position="233"/>
        <end position="252"/>
    </location>
</feature>
<evidence type="ECO:0000259" key="3">
    <source>
        <dbReference type="Pfam" id="PF03067"/>
    </source>
</evidence>
<evidence type="ECO:0000313" key="5">
    <source>
        <dbReference type="Proteomes" id="UP000828390"/>
    </source>
</evidence>
<protein>
    <recommendedName>
        <fullName evidence="3">Chitin-binding type-4 domain-containing protein</fullName>
    </recommendedName>
</protein>
<comment type="caution">
    <text evidence="4">The sequence shown here is derived from an EMBL/GenBank/DDBJ whole genome shotgun (WGS) entry which is preliminary data.</text>
</comment>
<feature type="chain" id="PRO_5038995083" description="Chitin-binding type-4 domain-containing protein" evidence="2">
    <location>
        <begin position="21"/>
        <end position="450"/>
    </location>
</feature>
<keyword evidence="5" id="KW-1185">Reference proteome</keyword>
<reference evidence="4" key="1">
    <citation type="journal article" date="2019" name="bioRxiv">
        <title>The Genome of the Zebra Mussel, Dreissena polymorpha: A Resource for Invasive Species Research.</title>
        <authorList>
            <person name="McCartney M.A."/>
            <person name="Auch B."/>
            <person name="Kono T."/>
            <person name="Mallez S."/>
            <person name="Zhang Y."/>
            <person name="Obille A."/>
            <person name="Becker A."/>
            <person name="Abrahante J.E."/>
            <person name="Garbe J."/>
            <person name="Badalamenti J.P."/>
            <person name="Herman A."/>
            <person name="Mangelson H."/>
            <person name="Liachko I."/>
            <person name="Sullivan S."/>
            <person name="Sone E.D."/>
            <person name="Koren S."/>
            <person name="Silverstein K.A.T."/>
            <person name="Beckman K.B."/>
            <person name="Gohl D.M."/>
        </authorList>
    </citation>
    <scope>NUCLEOTIDE SEQUENCE</scope>
    <source>
        <strain evidence="4">Duluth1</strain>
        <tissue evidence="4">Whole animal</tissue>
    </source>
</reference>
<dbReference type="PANTHER" id="PTHR21113:SF4">
    <property type="entry name" value="CHITIN-BINDING TYPE-4 DOMAIN-CONTAINING PROTEIN"/>
    <property type="match status" value="1"/>
</dbReference>
<proteinExistence type="predicted"/>
<reference evidence="4" key="2">
    <citation type="submission" date="2020-11" db="EMBL/GenBank/DDBJ databases">
        <authorList>
            <person name="McCartney M.A."/>
            <person name="Auch B."/>
            <person name="Kono T."/>
            <person name="Mallez S."/>
            <person name="Becker A."/>
            <person name="Gohl D.M."/>
            <person name="Silverstein K.A.T."/>
            <person name="Koren S."/>
            <person name="Bechman K.B."/>
            <person name="Herman A."/>
            <person name="Abrahante J.E."/>
            <person name="Garbe J."/>
        </authorList>
    </citation>
    <scope>NUCLEOTIDE SEQUENCE</scope>
    <source>
        <strain evidence="4">Duluth1</strain>
        <tissue evidence="4">Whole animal</tissue>
    </source>
</reference>
<sequence length="450" mass="48423">MHVRLLIAAHVLGVVHMAHGHGYMIDPPARASAWREFPGLPKNFDDNAIRCGGTMIPADGHGRCGVCGDPLGMPQDNEAGGRFATGLIVRHYKMGQTVTMKAILTANHWGWFEFRICPNNDVRKPATIECLDKHVLQRADGLGSRINITTMQTGQYTADYKLPFGMVCSQCVVQWRYHTGNSWGVDPNGKACVGCGQQEEFRGCADVSIDGAGLPVVPTEPSVPTLPPQTYKPVPQTLPPVTTRTTLTSKPPVITPGPTLPRTGCHAINLWSGDSEMDKWCVDNCAIGKCPAFGCSCGNSVSAETPQPTTTSSTTPTTTTTTTMTPRPTTTSTTTLPTTQSTTPSTIATTPQPNPPQTTYITKVVCKAINLWAGNEYLDRWCADSCARGNCAPDSCKCSEVQQVITLTTTQIYTPMATEPPSAGTSSPSVQYTRVCKAISLWKDIVVFDI</sequence>
<name>A0A9D4RXQ5_DREPO</name>
<feature type="compositionally biased region" description="Low complexity" evidence="1">
    <location>
        <begin position="305"/>
        <end position="351"/>
    </location>
</feature>